<dbReference type="InterPro" id="IPR000195">
    <property type="entry name" value="Rab-GAP-TBC_dom"/>
</dbReference>
<evidence type="ECO:0000259" key="2">
    <source>
        <dbReference type="PROSITE" id="PS50086"/>
    </source>
</evidence>
<dbReference type="Gene3D" id="1.10.472.80">
    <property type="entry name" value="Ypt/Rab-GAP domain of gyp1p, domain 3"/>
    <property type="match status" value="1"/>
</dbReference>
<dbReference type="InterPro" id="IPR035969">
    <property type="entry name" value="Rab-GAP_TBC_sf"/>
</dbReference>
<feature type="domain" description="Rab-GAP TBC" evidence="2">
    <location>
        <begin position="206"/>
        <end position="398"/>
    </location>
</feature>
<feature type="region of interest" description="Disordered" evidence="1">
    <location>
        <begin position="1"/>
        <end position="43"/>
    </location>
</feature>
<dbReference type="HOGENOM" id="CLU_014848_0_0_1"/>
<feature type="compositionally biased region" description="Low complexity" evidence="1">
    <location>
        <begin position="21"/>
        <end position="34"/>
    </location>
</feature>
<dbReference type="AlphaFoldDB" id="A0A0C3SEY8"/>
<gene>
    <name evidence="3" type="ORF">PHLGIDRAFT_64243</name>
</gene>
<dbReference type="Proteomes" id="UP000053257">
    <property type="component" value="Unassembled WGS sequence"/>
</dbReference>
<evidence type="ECO:0000313" key="4">
    <source>
        <dbReference type="Proteomes" id="UP000053257"/>
    </source>
</evidence>
<dbReference type="PANTHER" id="PTHR47219:SF9">
    <property type="entry name" value="GTPASE ACTIVATING PROTEIN AND CENTROSOME-ASSOCIATED, ISOFORM B"/>
    <property type="match status" value="1"/>
</dbReference>
<dbReference type="Gene3D" id="1.10.8.270">
    <property type="entry name" value="putative rabgap domain of human tbc1 domain family member 14 like domains"/>
    <property type="match status" value="1"/>
</dbReference>
<dbReference type="PANTHER" id="PTHR47219">
    <property type="entry name" value="RAB GTPASE-ACTIVATING PROTEIN 1-LIKE"/>
    <property type="match status" value="1"/>
</dbReference>
<name>A0A0C3SEY8_PHLG1</name>
<evidence type="ECO:0000313" key="3">
    <source>
        <dbReference type="EMBL" id="KIP11160.1"/>
    </source>
</evidence>
<accession>A0A0C3SEY8</accession>
<organism evidence="3 4">
    <name type="scientific">Phlebiopsis gigantea (strain 11061_1 CR5-6)</name>
    <name type="common">White-rot fungus</name>
    <name type="synonym">Peniophora gigantea</name>
    <dbReference type="NCBI Taxonomy" id="745531"/>
    <lineage>
        <taxon>Eukaryota</taxon>
        <taxon>Fungi</taxon>
        <taxon>Dikarya</taxon>
        <taxon>Basidiomycota</taxon>
        <taxon>Agaricomycotina</taxon>
        <taxon>Agaricomycetes</taxon>
        <taxon>Polyporales</taxon>
        <taxon>Phanerochaetaceae</taxon>
        <taxon>Phlebiopsis</taxon>
    </lineage>
</organism>
<keyword evidence="4" id="KW-1185">Reference proteome</keyword>
<protein>
    <recommendedName>
        <fullName evidence="2">Rab-GAP TBC domain-containing protein</fullName>
    </recommendedName>
</protein>
<sequence>MSPLLTVPSTPASSPPRGQAKSSIPSSKQSQLSLVPSEGEDPDAFHVRSTYAQLDLIGVKGDGVDDGVERTRARLGGSRASELLAEGALADETEKTRDLTPKERELLASLDRYGFFVTPSHDRLILLPAAPLRKSLARVASATAAPASAPLLRAPPPSAAPVKERERTAKWGRMLIAESRDQGSNVELWGIRLSKEPKLRERTFKGIPDCWRSAAWEALMNRFTKTGRRELRQLAEEYRLALDQPSTYDVQIDLDVPRTISGHISFRTRYGQGQRSLFHVLHGLSLHCETCGYCQGMGPIAATLLCYFDPERVYACLVRLHDAYSMHQIFSPGFPGLLEAIYVQERITEQMMPDVYAAFKKHMISTTSYATKWYITLFANSVPFQAQLRLWDAFLLEGHDIFVVVAIAIVWTYRDHITSSSANFESVLSLLSSFFVPEDENALLLWIEKVIADKKVRADMQTWRQDWRRLVSEGKDGSALL</sequence>
<proteinExistence type="predicted"/>
<dbReference type="FunFam" id="1.10.8.270:FF:000023">
    <property type="entry name" value="TBC domain-containing protein C1778.09"/>
    <property type="match status" value="1"/>
</dbReference>
<dbReference type="Pfam" id="PF00566">
    <property type="entry name" value="RabGAP-TBC"/>
    <property type="match status" value="1"/>
</dbReference>
<evidence type="ECO:0000256" key="1">
    <source>
        <dbReference type="SAM" id="MobiDB-lite"/>
    </source>
</evidence>
<dbReference type="SUPFAM" id="SSF47923">
    <property type="entry name" value="Ypt/Rab-GAP domain of gyp1p"/>
    <property type="match status" value="2"/>
</dbReference>
<dbReference type="PROSITE" id="PS50086">
    <property type="entry name" value="TBC_RABGAP"/>
    <property type="match status" value="1"/>
</dbReference>
<dbReference type="EMBL" id="KN840448">
    <property type="protein sequence ID" value="KIP11160.1"/>
    <property type="molecule type" value="Genomic_DNA"/>
</dbReference>
<dbReference type="STRING" id="745531.A0A0C3SEY8"/>
<dbReference type="InterPro" id="IPR050302">
    <property type="entry name" value="Rab_GAP_TBC_domain"/>
</dbReference>
<dbReference type="OrthoDB" id="294251at2759"/>
<dbReference type="GO" id="GO:0031267">
    <property type="term" value="F:small GTPase binding"/>
    <property type="evidence" value="ECO:0007669"/>
    <property type="project" value="TreeGrafter"/>
</dbReference>
<reference evidence="3 4" key="1">
    <citation type="journal article" date="2014" name="PLoS Genet.">
        <title>Analysis of the Phlebiopsis gigantea genome, transcriptome and secretome provides insight into its pioneer colonization strategies of wood.</title>
        <authorList>
            <person name="Hori C."/>
            <person name="Ishida T."/>
            <person name="Igarashi K."/>
            <person name="Samejima M."/>
            <person name="Suzuki H."/>
            <person name="Master E."/>
            <person name="Ferreira P."/>
            <person name="Ruiz-Duenas F.J."/>
            <person name="Held B."/>
            <person name="Canessa P."/>
            <person name="Larrondo L.F."/>
            <person name="Schmoll M."/>
            <person name="Druzhinina I.S."/>
            <person name="Kubicek C.P."/>
            <person name="Gaskell J.A."/>
            <person name="Kersten P."/>
            <person name="St John F."/>
            <person name="Glasner J."/>
            <person name="Sabat G."/>
            <person name="Splinter BonDurant S."/>
            <person name="Syed K."/>
            <person name="Yadav J."/>
            <person name="Mgbeahuruike A.C."/>
            <person name="Kovalchuk A."/>
            <person name="Asiegbu F.O."/>
            <person name="Lackner G."/>
            <person name="Hoffmeister D."/>
            <person name="Rencoret J."/>
            <person name="Gutierrez A."/>
            <person name="Sun H."/>
            <person name="Lindquist E."/>
            <person name="Barry K."/>
            <person name="Riley R."/>
            <person name="Grigoriev I.V."/>
            <person name="Henrissat B."/>
            <person name="Kues U."/>
            <person name="Berka R.M."/>
            <person name="Martinez A.T."/>
            <person name="Covert S.F."/>
            <person name="Blanchette R.A."/>
            <person name="Cullen D."/>
        </authorList>
    </citation>
    <scope>NUCLEOTIDE SEQUENCE [LARGE SCALE GENOMIC DNA]</scope>
    <source>
        <strain evidence="3 4">11061_1 CR5-6</strain>
    </source>
</reference>
<dbReference type="SMART" id="SM00164">
    <property type="entry name" value="TBC"/>
    <property type="match status" value="1"/>
</dbReference>
<dbReference type="GO" id="GO:0005096">
    <property type="term" value="F:GTPase activator activity"/>
    <property type="evidence" value="ECO:0007669"/>
    <property type="project" value="TreeGrafter"/>
</dbReference>